<accession>A0A8H1L8L8</accession>
<name>A0A8H1L8L8_9ACTN</name>
<dbReference type="GeneID" id="75186076"/>
<dbReference type="CDD" id="cd00093">
    <property type="entry name" value="HTH_XRE"/>
    <property type="match status" value="1"/>
</dbReference>
<protein>
    <submittedName>
        <fullName evidence="1">XRE family transcriptional regulator</fullName>
    </submittedName>
</protein>
<evidence type="ECO:0000313" key="1">
    <source>
        <dbReference type="EMBL" id="TGG78461.1"/>
    </source>
</evidence>
<dbReference type="GO" id="GO:0003677">
    <property type="term" value="F:DNA binding"/>
    <property type="evidence" value="ECO:0007669"/>
    <property type="project" value="InterPro"/>
</dbReference>
<gene>
    <name evidence="1" type="ORF">D8771_24995</name>
</gene>
<dbReference type="Proteomes" id="UP000298111">
    <property type="component" value="Unassembled WGS sequence"/>
</dbReference>
<dbReference type="InterPro" id="IPR001387">
    <property type="entry name" value="Cro/C1-type_HTH"/>
</dbReference>
<dbReference type="AlphaFoldDB" id="A0A8H1L8L8"/>
<dbReference type="RefSeq" id="WP_135567466.1">
    <property type="nucleotide sequence ID" value="NZ_CP103061.1"/>
</dbReference>
<dbReference type="Gene3D" id="1.10.260.40">
    <property type="entry name" value="lambda repressor-like DNA-binding domains"/>
    <property type="match status" value="1"/>
</dbReference>
<organism evidence="1 2">
    <name type="scientific">Streptomyces albus</name>
    <dbReference type="NCBI Taxonomy" id="1888"/>
    <lineage>
        <taxon>Bacteria</taxon>
        <taxon>Bacillati</taxon>
        <taxon>Actinomycetota</taxon>
        <taxon>Actinomycetes</taxon>
        <taxon>Kitasatosporales</taxon>
        <taxon>Streptomycetaceae</taxon>
        <taxon>Streptomyces</taxon>
    </lineage>
</organism>
<proteinExistence type="predicted"/>
<comment type="caution">
    <text evidence="1">The sequence shown here is derived from an EMBL/GenBank/DDBJ whole genome shotgun (WGS) entry which is preliminary data.</text>
</comment>
<dbReference type="InterPro" id="IPR010982">
    <property type="entry name" value="Lambda_DNA-bd_dom_sf"/>
</dbReference>
<reference evidence="1 2" key="1">
    <citation type="submission" date="2018-10" db="EMBL/GenBank/DDBJ databases">
        <title>Isolation of pseudouridimycin from Streptomyces albus DSM 40763.</title>
        <authorList>
            <person name="Rosenqvist P."/>
            <person name="Metsae-Ketelae M."/>
            <person name="Virta P."/>
        </authorList>
    </citation>
    <scope>NUCLEOTIDE SEQUENCE [LARGE SCALE GENOMIC DNA]</scope>
    <source>
        <strain evidence="1 2">DSM 40763</strain>
    </source>
</reference>
<evidence type="ECO:0000313" key="2">
    <source>
        <dbReference type="Proteomes" id="UP000298111"/>
    </source>
</evidence>
<dbReference type="EMBL" id="RCIY01000087">
    <property type="protein sequence ID" value="TGG78461.1"/>
    <property type="molecule type" value="Genomic_DNA"/>
</dbReference>
<sequence>MERARDAAALTQDEVCDRLYAITGGGTTPSLLSAWETGRERTGKRNRRALSQLFGIDAVTLFAHQDRDEAATAPDASGSGGVIQLITRYDDLLHAMTQVITGGRGSPRWW</sequence>
<dbReference type="SUPFAM" id="SSF47413">
    <property type="entry name" value="lambda repressor-like DNA-binding domains"/>
    <property type="match status" value="1"/>
</dbReference>